<dbReference type="InterPro" id="IPR017850">
    <property type="entry name" value="Alkaline_phosphatase_core_sf"/>
</dbReference>
<dbReference type="Gene3D" id="3.40.720.10">
    <property type="entry name" value="Alkaline Phosphatase, subunit A"/>
    <property type="match status" value="1"/>
</dbReference>
<evidence type="ECO:0000313" key="8">
    <source>
        <dbReference type="EMBL" id="MCG2615809.1"/>
    </source>
</evidence>
<evidence type="ECO:0000259" key="7">
    <source>
        <dbReference type="Pfam" id="PF00884"/>
    </source>
</evidence>
<sequence>MAAKFKFILIYFISWVFFFDLMRVVFLLYHFSKTKQLPFRTILGSLCYGLKMDMSVAAYVTAPVCLFVLLSLWIRFFKRLPVYRIYTVIVLLIVCVICLADLEIYSSWGVRLDMTPLRFVVTPKEAYASISHIPLVFVGLTFAVAYALFYFCFVFILKRVFFQEQNRYKPHTAVALLLFTGALIIPIRGGLQQTPLNQSSVYFSTHNYANQAAINPVWNLLRSAMSKAAASHNPYLYLSEETVKKVTDSLYQQGPLTESVLRSSDSAINVLVVVWESFTEKALHVSIRDQQVTPRFNQLRKEGIYFNNMYASGDRTYKGLPAIFSGYPAMPNGTIIHSPAKSIKLQVLAHLFSEKGYTTPFFYGGEPEFANIKSYLLQGGFNPIIGKSDFDAKDMNSKWGAHDGVVMKRVLHDLDKEKQPFFAAWLTLTSHEPFETPVPVVFPGMDTKAKFMNSLHYTDAVIGEFIDSCKTQPWWKNTLVIITGDHGHILPDSDHRADDFRTPMLWLGGALNREGVVIEKNVSQLDIAATISAQFGLDKTKFPFSKNVFDPAVKPWAFFTYNDAFGFVDSTGRLVFDNIGKRPIEREGTTGAKQIEAGKAMMQSVYDDFLKK</sequence>
<reference evidence="8" key="1">
    <citation type="submission" date="2022-01" db="EMBL/GenBank/DDBJ databases">
        <authorList>
            <person name="Jo J.-H."/>
            <person name="Im W.-T."/>
        </authorList>
    </citation>
    <scope>NUCLEOTIDE SEQUENCE</scope>
    <source>
        <strain evidence="8">NA20</strain>
    </source>
</reference>
<feature type="transmembrane region" description="Helical" evidence="6">
    <location>
        <begin position="173"/>
        <end position="191"/>
    </location>
</feature>
<dbReference type="CDD" id="cd16015">
    <property type="entry name" value="LTA_synthase"/>
    <property type="match status" value="1"/>
</dbReference>
<feature type="transmembrane region" description="Helical" evidence="6">
    <location>
        <begin position="56"/>
        <end position="74"/>
    </location>
</feature>
<feature type="transmembrane region" description="Helical" evidence="6">
    <location>
        <begin position="7"/>
        <end position="31"/>
    </location>
</feature>
<dbReference type="SUPFAM" id="SSF53649">
    <property type="entry name" value="Alkaline phosphatase-like"/>
    <property type="match status" value="1"/>
</dbReference>
<evidence type="ECO:0000313" key="9">
    <source>
        <dbReference type="Proteomes" id="UP001165367"/>
    </source>
</evidence>
<comment type="caution">
    <text evidence="8">The sequence shown here is derived from an EMBL/GenBank/DDBJ whole genome shotgun (WGS) entry which is preliminary data.</text>
</comment>
<feature type="domain" description="Sulfatase N-terminal" evidence="7">
    <location>
        <begin position="269"/>
        <end position="536"/>
    </location>
</feature>
<feature type="transmembrane region" description="Helical" evidence="6">
    <location>
        <begin position="86"/>
        <end position="108"/>
    </location>
</feature>
<dbReference type="Pfam" id="PF00884">
    <property type="entry name" value="Sulfatase"/>
    <property type="match status" value="1"/>
</dbReference>
<accession>A0ABS9KTZ1</accession>
<keyword evidence="2" id="KW-1003">Cell membrane</keyword>
<dbReference type="InterPro" id="IPR012160">
    <property type="entry name" value="LtaS-like"/>
</dbReference>
<evidence type="ECO:0000256" key="5">
    <source>
        <dbReference type="ARBA" id="ARBA00023136"/>
    </source>
</evidence>
<gene>
    <name evidence="8" type="ORF">LZZ85_16025</name>
</gene>
<dbReference type="Gene3D" id="3.30.1120.80">
    <property type="match status" value="1"/>
</dbReference>
<feature type="transmembrane region" description="Helical" evidence="6">
    <location>
        <begin position="128"/>
        <end position="161"/>
    </location>
</feature>
<evidence type="ECO:0000256" key="3">
    <source>
        <dbReference type="ARBA" id="ARBA00022692"/>
    </source>
</evidence>
<dbReference type="RefSeq" id="WP_237873990.1">
    <property type="nucleotide sequence ID" value="NZ_JAKLTR010000010.1"/>
</dbReference>
<dbReference type="Proteomes" id="UP001165367">
    <property type="component" value="Unassembled WGS sequence"/>
</dbReference>
<dbReference type="PIRSF" id="PIRSF005091">
    <property type="entry name" value="Mmb_sulf_HI1246"/>
    <property type="match status" value="1"/>
</dbReference>
<keyword evidence="3 6" id="KW-0812">Transmembrane</keyword>
<proteinExistence type="predicted"/>
<comment type="subcellular location">
    <subcellularLocation>
        <location evidence="1">Cell membrane</location>
        <topology evidence="1">Multi-pass membrane protein</topology>
    </subcellularLocation>
</comment>
<keyword evidence="5 6" id="KW-0472">Membrane</keyword>
<name>A0ABS9KTZ1_9BACT</name>
<organism evidence="8 9">
    <name type="scientific">Terrimonas ginsenosidimutans</name>
    <dbReference type="NCBI Taxonomy" id="2908004"/>
    <lineage>
        <taxon>Bacteria</taxon>
        <taxon>Pseudomonadati</taxon>
        <taxon>Bacteroidota</taxon>
        <taxon>Chitinophagia</taxon>
        <taxon>Chitinophagales</taxon>
        <taxon>Chitinophagaceae</taxon>
        <taxon>Terrimonas</taxon>
    </lineage>
</organism>
<dbReference type="PANTHER" id="PTHR47371:SF3">
    <property type="entry name" value="PHOSPHOGLYCEROL TRANSFERASE I"/>
    <property type="match status" value="1"/>
</dbReference>
<evidence type="ECO:0000256" key="2">
    <source>
        <dbReference type="ARBA" id="ARBA00022475"/>
    </source>
</evidence>
<protein>
    <submittedName>
        <fullName evidence="8">Sulfatase-like hydrolase/transferase</fullName>
    </submittedName>
</protein>
<keyword evidence="9" id="KW-1185">Reference proteome</keyword>
<dbReference type="EMBL" id="JAKLTR010000010">
    <property type="protein sequence ID" value="MCG2615809.1"/>
    <property type="molecule type" value="Genomic_DNA"/>
</dbReference>
<keyword evidence="4 6" id="KW-1133">Transmembrane helix</keyword>
<evidence type="ECO:0000256" key="4">
    <source>
        <dbReference type="ARBA" id="ARBA00022989"/>
    </source>
</evidence>
<evidence type="ECO:0000256" key="6">
    <source>
        <dbReference type="SAM" id="Phobius"/>
    </source>
</evidence>
<dbReference type="PANTHER" id="PTHR47371">
    <property type="entry name" value="LIPOTEICHOIC ACID SYNTHASE"/>
    <property type="match status" value="1"/>
</dbReference>
<dbReference type="InterPro" id="IPR050448">
    <property type="entry name" value="OpgB/LTA_synthase_biosynth"/>
</dbReference>
<evidence type="ECO:0000256" key="1">
    <source>
        <dbReference type="ARBA" id="ARBA00004651"/>
    </source>
</evidence>
<dbReference type="InterPro" id="IPR000917">
    <property type="entry name" value="Sulfatase_N"/>
</dbReference>